<dbReference type="GO" id="GO:0016887">
    <property type="term" value="F:ATP hydrolysis activity"/>
    <property type="evidence" value="ECO:0007669"/>
    <property type="project" value="InterPro"/>
</dbReference>
<evidence type="ECO:0000313" key="3">
    <source>
        <dbReference type="Proteomes" id="UP000295497"/>
    </source>
</evidence>
<dbReference type="EMBL" id="CP012672">
    <property type="protein sequence ID" value="AUX37332.1"/>
    <property type="molecule type" value="Genomic_DNA"/>
</dbReference>
<dbReference type="PANTHER" id="PTHR43581:SF2">
    <property type="entry name" value="EXCINUCLEASE ATPASE SUBUNIT"/>
    <property type="match status" value="1"/>
</dbReference>
<dbReference type="InterPro" id="IPR027417">
    <property type="entry name" value="P-loop_NTPase"/>
</dbReference>
<dbReference type="InterPro" id="IPR051396">
    <property type="entry name" value="Bact_Antivir_Def_Nuclease"/>
</dbReference>
<dbReference type="InterPro" id="IPR003959">
    <property type="entry name" value="ATPase_AAA_core"/>
</dbReference>
<proteinExistence type="predicted"/>
<protein>
    <recommendedName>
        <fullName evidence="1">ATPase AAA-type core domain-containing protein</fullName>
    </recommendedName>
</protein>
<evidence type="ECO:0000313" key="2">
    <source>
        <dbReference type="EMBL" id="AUX37332.1"/>
    </source>
</evidence>
<name>A0A4V0NHN9_SORCE</name>
<dbReference type="SUPFAM" id="SSF52540">
    <property type="entry name" value="P-loop containing nucleoside triphosphate hydrolases"/>
    <property type="match status" value="1"/>
</dbReference>
<feature type="domain" description="ATPase AAA-type core" evidence="1">
    <location>
        <begin position="25"/>
        <end position="340"/>
    </location>
</feature>
<dbReference type="GO" id="GO:0005524">
    <property type="term" value="F:ATP binding"/>
    <property type="evidence" value="ECO:0007669"/>
    <property type="project" value="InterPro"/>
</dbReference>
<gene>
    <name evidence="2" type="ORF">SOCE836_095540</name>
</gene>
<dbReference type="Gene3D" id="3.40.50.300">
    <property type="entry name" value="P-loop containing nucleotide triphosphate hydrolases"/>
    <property type="match status" value="1"/>
</dbReference>
<accession>A0A4V0NHN9</accession>
<sequence length="393" mass="44130">MRILTFEFQSARRGWTLEPMALDAFNLLVGVSGAGKTRIVQAIEQVRAVALGEKEEDELIDAIRGASFAIGFEHDGLTYRWEAELEASAGQGSDDQGALHAMEPPLIRTERIHQGERSLVDRTPERFLLNGHSIPRLDRAKSAIAILKEDSAMAPLYMAFSRCIPPAALEELPSHGVQTETRFEKLRGDYRSAADLGADFTLPLHHKSELLQEMFPDAFAEIEEAFQDAFPTVEKLKVQRYYPLGPDGSKEWRGIYNMALTAAESGVDHWVFFHHMSSGMQRYLSFLVHLSFAPPGTVVLIDELESSLGVNCLPAVTRFLLSRAPDLQLILTSHHPYIIEQIPPSHWKIVTRKGSRVRVLDAEKIPAMAEERSHLDRFTRLINLPEYEHGVQG</sequence>
<dbReference type="PANTHER" id="PTHR43581">
    <property type="entry name" value="ATP/GTP PHOSPHATASE"/>
    <property type="match status" value="1"/>
</dbReference>
<dbReference type="Proteomes" id="UP000295497">
    <property type="component" value="Chromosome"/>
</dbReference>
<reference evidence="2 3" key="1">
    <citation type="submission" date="2015-09" db="EMBL/GenBank/DDBJ databases">
        <title>Sorangium comparison.</title>
        <authorList>
            <person name="Zaburannyi N."/>
            <person name="Bunk B."/>
            <person name="Overmann J."/>
            <person name="Mueller R."/>
        </authorList>
    </citation>
    <scope>NUCLEOTIDE SEQUENCE [LARGE SCALE GENOMIC DNA]</scope>
    <source>
        <strain evidence="2 3">So ce836</strain>
    </source>
</reference>
<organism evidence="2 3">
    <name type="scientific">Sorangium cellulosum</name>
    <name type="common">Polyangium cellulosum</name>
    <dbReference type="NCBI Taxonomy" id="56"/>
    <lineage>
        <taxon>Bacteria</taxon>
        <taxon>Pseudomonadati</taxon>
        <taxon>Myxococcota</taxon>
        <taxon>Polyangia</taxon>
        <taxon>Polyangiales</taxon>
        <taxon>Polyangiaceae</taxon>
        <taxon>Sorangium</taxon>
    </lineage>
</organism>
<dbReference type="Pfam" id="PF13304">
    <property type="entry name" value="AAA_21"/>
    <property type="match status" value="1"/>
</dbReference>
<dbReference type="RefSeq" id="WP_129579982.1">
    <property type="nucleotide sequence ID" value="NZ_CP012672.1"/>
</dbReference>
<dbReference type="AlphaFoldDB" id="A0A4V0NHN9"/>
<evidence type="ECO:0000259" key="1">
    <source>
        <dbReference type="Pfam" id="PF13304"/>
    </source>
</evidence>